<dbReference type="Gene3D" id="2.30.24.10">
    <property type="entry name" value="CAT RNA-binding domain"/>
    <property type="match status" value="1"/>
</dbReference>
<dbReference type="InterPro" id="IPR036650">
    <property type="entry name" value="CAT_RNA-bd_dom_sf"/>
</dbReference>
<dbReference type="Proteomes" id="UP000824106">
    <property type="component" value="Unassembled WGS sequence"/>
</dbReference>
<dbReference type="Gene3D" id="1.10.1790.10">
    <property type="entry name" value="PRD domain"/>
    <property type="match status" value="2"/>
</dbReference>
<dbReference type="Pfam" id="PF03123">
    <property type="entry name" value="CAT_RBD"/>
    <property type="match status" value="1"/>
</dbReference>
<dbReference type="SUPFAM" id="SSF63520">
    <property type="entry name" value="PTS-regulatory domain, PRD"/>
    <property type="match status" value="2"/>
</dbReference>
<dbReference type="GO" id="GO:0006355">
    <property type="term" value="P:regulation of DNA-templated transcription"/>
    <property type="evidence" value="ECO:0007669"/>
    <property type="project" value="InterPro"/>
</dbReference>
<dbReference type="InterPro" id="IPR036634">
    <property type="entry name" value="PRD_sf"/>
</dbReference>
<dbReference type="PROSITE" id="PS51372">
    <property type="entry name" value="PRD_2"/>
    <property type="match status" value="2"/>
</dbReference>
<keyword evidence="1" id="KW-0677">Repeat</keyword>
<reference evidence="3" key="2">
    <citation type="submission" date="2021-04" db="EMBL/GenBank/DDBJ databases">
        <authorList>
            <person name="Gilroy R."/>
        </authorList>
    </citation>
    <scope>NUCLEOTIDE SEQUENCE</scope>
    <source>
        <strain evidence="3">CHK169-4300</strain>
    </source>
</reference>
<dbReference type="PANTHER" id="PTHR30185:SF15">
    <property type="entry name" value="CRYPTIC BETA-GLUCOSIDE BGL OPERON ANTITERMINATOR"/>
    <property type="match status" value="1"/>
</dbReference>
<accession>A0A9D2FZM1</accession>
<dbReference type="InterPro" id="IPR004341">
    <property type="entry name" value="CAT_RNA-bd_dom"/>
</dbReference>
<name>A0A9D2FZM1_9LACT</name>
<dbReference type="Pfam" id="PF00874">
    <property type="entry name" value="PRD"/>
    <property type="match status" value="2"/>
</dbReference>
<feature type="domain" description="PRD" evidence="2">
    <location>
        <begin position="171"/>
        <end position="281"/>
    </location>
</feature>
<organism evidence="3 4">
    <name type="scientific">Candidatus Atopostipes pullistercoris</name>
    <dbReference type="NCBI Taxonomy" id="2838467"/>
    <lineage>
        <taxon>Bacteria</taxon>
        <taxon>Bacillati</taxon>
        <taxon>Bacillota</taxon>
        <taxon>Bacilli</taxon>
        <taxon>Lactobacillales</taxon>
        <taxon>Carnobacteriaceae</taxon>
        <taxon>Atopostipes</taxon>
    </lineage>
</organism>
<dbReference type="AlphaFoldDB" id="A0A9D2FZM1"/>
<evidence type="ECO:0000313" key="4">
    <source>
        <dbReference type="Proteomes" id="UP000824106"/>
    </source>
</evidence>
<comment type="caution">
    <text evidence="3">The sequence shown here is derived from an EMBL/GenBank/DDBJ whole genome shotgun (WGS) entry which is preliminary data.</text>
</comment>
<dbReference type="InterPro" id="IPR011608">
    <property type="entry name" value="PRD"/>
</dbReference>
<dbReference type="NCBIfam" id="NF046042">
    <property type="entry name" value="LicT"/>
    <property type="match status" value="1"/>
</dbReference>
<feature type="domain" description="PRD" evidence="2">
    <location>
        <begin position="65"/>
        <end position="170"/>
    </location>
</feature>
<dbReference type="SUPFAM" id="SSF50151">
    <property type="entry name" value="SacY-like RNA-binding domain"/>
    <property type="match status" value="1"/>
</dbReference>
<dbReference type="SMART" id="SM01061">
    <property type="entry name" value="CAT_RBD"/>
    <property type="match status" value="1"/>
</dbReference>
<reference evidence="3" key="1">
    <citation type="journal article" date="2021" name="PeerJ">
        <title>Extensive microbial diversity within the chicken gut microbiome revealed by metagenomics and culture.</title>
        <authorList>
            <person name="Gilroy R."/>
            <person name="Ravi A."/>
            <person name="Getino M."/>
            <person name="Pursley I."/>
            <person name="Horton D.L."/>
            <person name="Alikhan N.F."/>
            <person name="Baker D."/>
            <person name="Gharbi K."/>
            <person name="Hall N."/>
            <person name="Watson M."/>
            <person name="Adriaenssens E.M."/>
            <person name="Foster-Nyarko E."/>
            <person name="Jarju S."/>
            <person name="Secka A."/>
            <person name="Antonio M."/>
            <person name="Oren A."/>
            <person name="Chaudhuri R.R."/>
            <person name="La Ragione R."/>
            <person name="Hildebrand F."/>
            <person name="Pallen M.J."/>
        </authorList>
    </citation>
    <scope>NUCLEOTIDE SEQUENCE</scope>
    <source>
        <strain evidence="3">CHK169-4300</strain>
    </source>
</reference>
<evidence type="ECO:0000313" key="3">
    <source>
        <dbReference type="EMBL" id="HIZ70349.1"/>
    </source>
</evidence>
<gene>
    <name evidence="3" type="ORF">H9808_01010</name>
</gene>
<dbReference type="InterPro" id="IPR050661">
    <property type="entry name" value="BglG_antiterminators"/>
</dbReference>
<dbReference type="GO" id="GO:0003723">
    <property type="term" value="F:RNA binding"/>
    <property type="evidence" value="ECO:0007669"/>
    <property type="project" value="InterPro"/>
</dbReference>
<evidence type="ECO:0000256" key="1">
    <source>
        <dbReference type="ARBA" id="ARBA00022737"/>
    </source>
</evidence>
<dbReference type="EMBL" id="DXAZ01000013">
    <property type="protein sequence ID" value="HIZ70349.1"/>
    <property type="molecule type" value="Genomic_DNA"/>
</dbReference>
<sequence>MEIKQVFNNNVVLTTNDDANEFVVMGRGIGFQKAKGDSIDLALIEKKFILSENVSKSIFPDIYHQLSDDEIDVVIEIIDLAEEMLGIEFQSNIYIALADHIHYALDRTQQLIPLTNPLNYEVKKYYPKEYKVGKIALKIIEDRLNISLYKDEASSIALHFVTGQKEGYLIGQTIKVTEIVHNILNIIRVYYGENFDEESISYARFLTHIQYFAHRVVFGDHQGETDSFLYEQIQTSYPKAFECVNRIKHFVKATHNFEMGEDEQVYLTIHIERVMSEKYKEKDGRKDGE</sequence>
<proteinExistence type="predicted"/>
<evidence type="ECO:0000259" key="2">
    <source>
        <dbReference type="PROSITE" id="PS51372"/>
    </source>
</evidence>
<protein>
    <submittedName>
        <fullName evidence="3">PRD domain-containing protein</fullName>
    </submittedName>
</protein>
<dbReference type="PANTHER" id="PTHR30185">
    <property type="entry name" value="CRYPTIC BETA-GLUCOSIDE BGL OPERON ANTITERMINATOR"/>
    <property type="match status" value="1"/>
</dbReference>